<dbReference type="CDD" id="cd02440">
    <property type="entry name" value="AdoMet_MTases"/>
    <property type="match status" value="1"/>
</dbReference>
<dbReference type="InterPro" id="IPR000682">
    <property type="entry name" value="PCMT"/>
</dbReference>
<evidence type="ECO:0000256" key="2">
    <source>
        <dbReference type="ARBA" id="ARBA00005369"/>
    </source>
</evidence>
<keyword evidence="4 7" id="KW-0489">Methyltransferase</keyword>
<keyword evidence="9" id="KW-1185">Reference proteome</keyword>
<dbReference type="Proteomes" id="UP001461341">
    <property type="component" value="Chromosome"/>
</dbReference>
<keyword evidence="3 7" id="KW-0963">Cytoplasm</keyword>
<dbReference type="PANTHER" id="PTHR11579:SF0">
    <property type="entry name" value="PROTEIN-L-ISOASPARTATE(D-ASPARTATE) O-METHYLTRANSFERASE"/>
    <property type="match status" value="1"/>
</dbReference>
<dbReference type="GO" id="GO:0004719">
    <property type="term" value="F:protein-L-isoaspartate (D-aspartate) O-methyltransferase activity"/>
    <property type="evidence" value="ECO:0007669"/>
    <property type="project" value="UniProtKB-EC"/>
</dbReference>
<evidence type="ECO:0000313" key="8">
    <source>
        <dbReference type="EMBL" id="WZL76780.1"/>
    </source>
</evidence>
<dbReference type="GO" id="GO:0032259">
    <property type="term" value="P:methylation"/>
    <property type="evidence" value="ECO:0007669"/>
    <property type="project" value="UniProtKB-KW"/>
</dbReference>
<dbReference type="HAMAP" id="MF_00090">
    <property type="entry name" value="PIMT"/>
    <property type="match status" value="1"/>
</dbReference>
<evidence type="ECO:0000256" key="6">
    <source>
        <dbReference type="ARBA" id="ARBA00022691"/>
    </source>
</evidence>
<protein>
    <recommendedName>
        <fullName evidence="7">Protein-L-isoaspartate O-methyltransferase</fullName>
        <ecNumber evidence="7">2.1.1.77</ecNumber>
    </recommendedName>
    <alternativeName>
        <fullName evidence="7">L-isoaspartyl protein carboxyl methyltransferase</fullName>
    </alternativeName>
    <alternativeName>
        <fullName evidence="7">Protein L-isoaspartyl methyltransferase</fullName>
    </alternativeName>
    <alternativeName>
        <fullName evidence="7">Protein-beta-aspartate methyltransferase</fullName>
        <shortName evidence="7">PIMT</shortName>
    </alternativeName>
</protein>
<keyword evidence="6 7" id="KW-0949">S-adenosyl-L-methionine</keyword>
<evidence type="ECO:0000256" key="1">
    <source>
        <dbReference type="ARBA" id="ARBA00004496"/>
    </source>
</evidence>
<dbReference type="EC" id="2.1.1.77" evidence="7"/>
<evidence type="ECO:0000313" key="9">
    <source>
        <dbReference type="Proteomes" id="UP001461341"/>
    </source>
</evidence>
<dbReference type="SUPFAM" id="SSF53335">
    <property type="entry name" value="S-adenosyl-L-methionine-dependent methyltransferases"/>
    <property type="match status" value="1"/>
</dbReference>
<sequence length="222" mass="24622">MNAWDTPLTLEQRERMVVEQLVARGIKNERVLEAFRKVPRHLFVPEEYVSVAYQDSPLPIGEGQTISQPYIVALMVELLEISPSDKVLEIGTGSGYQTAILAELAALVVSVERIPALTQRALQVLRRLGYKNVHFVIGDGSKGVPELAPYDKIIVSACSDRIYPAWVEELREGGYIVLPLGKSYASQELVRASKGKDGTLRLEYFGGCVFVPLIEDKDAPHT</sequence>
<evidence type="ECO:0000256" key="7">
    <source>
        <dbReference type="HAMAP-Rule" id="MF_00090"/>
    </source>
</evidence>
<evidence type="ECO:0000256" key="3">
    <source>
        <dbReference type="ARBA" id="ARBA00022490"/>
    </source>
</evidence>
<evidence type="ECO:0000256" key="4">
    <source>
        <dbReference type="ARBA" id="ARBA00022603"/>
    </source>
</evidence>
<proteinExistence type="inferred from homology"/>
<comment type="subcellular location">
    <subcellularLocation>
        <location evidence="1 7">Cytoplasm</location>
    </subcellularLocation>
</comment>
<keyword evidence="5 7" id="KW-0808">Transferase</keyword>
<reference evidence="8 9" key="1">
    <citation type="submission" date="2023-03" db="EMBL/GenBank/DDBJ databases">
        <title>Novel Species.</title>
        <authorList>
            <person name="Ma S."/>
        </authorList>
    </citation>
    <scope>NUCLEOTIDE SEQUENCE [LARGE SCALE GENOMIC DNA]</scope>
    <source>
        <strain evidence="8 9">B11</strain>
    </source>
</reference>
<dbReference type="EMBL" id="CP121689">
    <property type="protein sequence ID" value="WZL76780.1"/>
    <property type="molecule type" value="Genomic_DNA"/>
</dbReference>
<accession>A0ABZ2YGC1</accession>
<feature type="active site" evidence="7">
    <location>
        <position position="67"/>
    </location>
</feature>
<dbReference type="PANTHER" id="PTHR11579">
    <property type="entry name" value="PROTEIN-L-ISOASPARTATE O-METHYLTRANSFERASE"/>
    <property type="match status" value="1"/>
</dbReference>
<gene>
    <name evidence="7" type="primary">pcm</name>
    <name evidence="8" type="ORF">QBE54_03355</name>
</gene>
<evidence type="ECO:0000256" key="5">
    <source>
        <dbReference type="ARBA" id="ARBA00022679"/>
    </source>
</evidence>
<dbReference type="RefSeq" id="WP_369018944.1">
    <property type="nucleotide sequence ID" value="NZ_CP121689.1"/>
</dbReference>
<dbReference type="InterPro" id="IPR029063">
    <property type="entry name" value="SAM-dependent_MTases_sf"/>
</dbReference>
<comment type="function">
    <text evidence="7">Catalyzes the methyl esterification of L-isoaspartyl residues in peptides and proteins that result from spontaneous decomposition of normal L-aspartyl and L-asparaginyl residues. It plays a role in the repair and/or degradation of damaged proteins.</text>
</comment>
<dbReference type="Pfam" id="PF01135">
    <property type="entry name" value="PCMT"/>
    <property type="match status" value="1"/>
</dbReference>
<comment type="catalytic activity">
    <reaction evidence="7">
        <text>[protein]-L-isoaspartate + S-adenosyl-L-methionine = [protein]-L-isoaspartate alpha-methyl ester + S-adenosyl-L-homocysteine</text>
        <dbReference type="Rhea" id="RHEA:12705"/>
        <dbReference type="Rhea" id="RHEA-COMP:12143"/>
        <dbReference type="Rhea" id="RHEA-COMP:12144"/>
        <dbReference type="ChEBI" id="CHEBI:57856"/>
        <dbReference type="ChEBI" id="CHEBI:59789"/>
        <dbReference type="ChEBI" id="CHEBI:90596"/>
        <dbReference type="ChEBI" id="CHEBI:90598"/>
        <dbReference type="EC" id="2.1.1.77"/>
    </reaction>
</comment>
<dbReference type="NCBIfam" id="TIGR00080">
    <property type="entry name" value="pimt"/>
    <property type="match status" value="1"/>
</dbReference>
<dbReference type="NCBIfam" id="NF001453">
    <property type="entry name" value="PRK00312.1"/>
    <property type="match status" value="1"/>
</dbReference>
<name>A0ABZ2YGC1_9BACT</name>
<dbReference type="PROSITE" id="PS01279">
    <property type="entry name" value="PCMT"/>
    <property type="match status" value="1"/>
</dbReference>
<comment type="similarity">
    <text evidence="2 7">Belongs to the methyltransferase superfamily. L-isoaspartyl/D-aspartyl protein methyltransferase family.</text>
</comment>
<organism evidence="8 9">
    <name type="scientific">Thermatribacter velox</name>
    <dbReference type="NCBI Taxonomy" id="3039681"/>
    <lineage>
        <taxon>Bacteria</taxon>
        <taxon>Pseudomonadati</taxon>
        <taxon>Atribacterota</taxon>
        <taxon>Atribacteria</taxon>
        <taxon>Atribacterales</taxon>
        <taxon>Thermatribacteraceae</taxon>
        <taxon>Thermatribacter</taxon>
    </lineage>
</organism>
<dbReference type="Gene3D" id="3.40.50.150">
    <property type="entry name" value="Vaccinia Virus protein VP39"/>
    <property type="match status" value="1"/>
</dbReference>